<dbReference type="EMBL" id="KQ242471">
    <property type="protein sequence ID" value="KNC78542.1"/>
    <property type="molecule type" value="Genomic_DNA"/>
</dbReference>
<evidence type="ECO:0000313" key="2">
    <source>
        <dbReference type="Proteomes" id="UP000054560"/>
    </source>
</evidence>
<sequence length="258" mass="29152">MDFVQDSFDNGLLEWTVGATTFQPTFRYVDTGYREAGNGQATFDATNATLNTELREDLEYDNLVKRVDDVDTECDVWVAQPTSKQAVKARDAMFNDTLRAKSAERLNRTLNSAVVDKILMTMITSDPSVYDELAFPNLFGPYLSSQDQVGDYLDEMYERGARTVGFILEDDESLGNVHSRVMRSYLEERKDTHDWVPLNDPNDAIVLIPQANGGHIPDPNAYAEVVDKIYEEQNVHRKVNGFTNNVPGKEHAFLLRGI</sequence>
<dbReference type="Proteomes" id="UP000054560">
    <property type="component" value="Unassembled WGS sequence"/>
</dbReference>
<gene>
    <name evidence="1" type="ORF">SARC_09036</name>
</gene>
<dbReference type="GeneID" id="25909540"/>
<protein>
    <submittedName>
        <fullName evidence="1">Uncharacterized protein</fullName>
    </submittedName>
</protein>
<organism evidence="1 2">
    <name type="scientific">Sphaeroforma arctica JP610</name>
    <dbReference type="NCBI Taxonomy" id="667725"/>
    <lineage>
        <taxon>Eukaryota</taxon>
        <taxon>Ichthyosporea</taxon>
        <taxon>Ichthyophonida</taxon>
        <taxon>Sphaeroforma</taxon>
    </lineage>
</organism>
<dbReference type="RefSeq" id="XP_014152444.1">
    <property type="nucleotide sequence ID" value="XM_014296969.1"/>
</dbReference>
<keyword evidence="2" id="KW-1185">Reference proteome</keyword>
<evidence type="ECO:0000313" key="1">
    <source>
        <dbReference type="EMBL" id="KNC78542.1"/>
    </source>
</evidence>
<dbReference type="AlphaFoldDB" id="A0A0L0FP17"/>
<name>A0A0L0FP17_9EUKA</name>
<accession>A0A0L0FP17</accession>
<reference evidence="1 2" key="1">
    <citation type="submission" date="2011-02" db="EMBL/GenBank/DDBJ databases">
        <title>The Genome Sequence of Sphaeroforma arctica JP610.</title>
        <authorList>
            <consortium name="The Broad Institute Genome Sequencing Platform"/>
            <person name="Russ C."/>
            <person name="Cuomo C."/>
            <person name="Young S.K."/>
            <person name="Zeng Q."/>
            <person name="Gargeya S."/>
            <person name="Alvarado L."/>
            <person name="Berlin A."/>
            <person name="Chapman S.B."/>
            <person name="Chen Z."/>
            <person name="Freedman E."/>
            <person name="Gellesch M."/>
            <person name="Goldberg J."/>
            <person name="Griggs A."/>
            <person name="Gujja S."/>
            <person name="Heilman E."/>
            <person name="Heiman D."/>
            <person name="Howarth C."/>
            <person name="Mehta T."/>
            <person name="Neiman D."/>
            <person name="Pearson M."/>
            <person name="Roberts A."/>
            <person name="Saif S."/>
            <person name="Shea T."/>
            <person name="Shenoy N."/>
            <person name="Sisk P."/>
            <person name="Stolte C."/>
            <person name="Sykes S."/>
            <person name="White J."/>
            <person name="Yandava C."/>
            <person name="Burger G."/>
            <person name="Gray M.W."/>
            <person name="Holland P.W.H."/>
            <person name="King N."/>
            <person name="Lang F.B.F."/>
            <person name="Roger A.J."/>
            <person name="Ruiz-Trillo I."/>
            <person name="Haas B."/>
            <person name="Nusbaum C."/>
            <person name="Birren B."/>
        </authorList>
    </citation>
    <scope>NUCLEOTIDE SEQUENCE [LARGE SCALE GENOMIC DNA]</scope>
    <source>
        <strain evidence="1 2">JP610</strain>
    </source>
</reference>
<proteinExistence type="predicted"/>